<accession>A0A0F8WWE4</accession>
<evidence type="ECO:0000313" key="1">
    <source>
        <dbReference type="EMBL" id="KKK61202.1"/>
    </source>
</evidence>
<feature type="non-terminal residue" evidence="1">
    <location>
        <position position="170"/>
    </location>
</feature>
<comment type="caution">
    <text evidence="1">The sequence shown here is derived from an EMBL/GenBank/DDBJ whole genome shotgun (WGS) entry which is preliminary data.</text>
</comment>
<protein>
    <submittedName>
        <fullName evidence="1">Uncharacterized protein</fullName>
    </submittedName>
</protein>
<proteinExistence type="predicted"/>
<name>A0A0F8WWE4_9ZZZZ</name>
<gene>
    <name evidence="1" type="ORF">LCGC14_3016700</name>
</gene>
<dbReference type="EMBL" id="LAZR01062594">
    <property type="protein sequence ID" value="KKK61202.1"/>
    <property type="molecule type" value="Genomic_DNA"/>
</dbReference>
<reference evidence="1" key="1">
    <citation type="journal article" date="2015" name="Nature">
        <title>Complex archaea that bridge the gap between prokaryotes and eukaryotes.</title>
        <authorList>
            <person name="Spang A."/>
            <person name="Saw J.H."/>
            <person name="Jorgensen S.L."/>
            <person name="Zaremba-Niedzwiedzka K."/>
            <person name="Martijn J."/>
            <person name="Lind A.E."/>
            <person name="van Eijk R."/>
            <person name="Schleper C."/>
            <person name="Guy L."/>
            <person name="Ettema T.J."/>
        </authorList>
    </citation>
    <scope>NUCLEOTIDE SEQUENCE</scope>
</reference>
<sequence length="170" mass="18919">MAPRRSLSVGPHRRLFPRTEDWYAPCAVFTDELGKAIESASLHPGDSGFTQLGIANQEAANMIVRAGMDHFHKQYDFRGAWDALLSEAIKFGTYAGRLVLADVPVITNDFRGVSATKRRLPILVPVPIRNLYLDDSTSFLMQEGMVVQPSLIRTYWQNLGDLEQAARSPG</sequence>
<organism evidence="1">
    <name type="scientific">marine sediment metagenome</name>
    <dbReference type="NCBI Taxonomy" id="412755"/>
    <lineage>
        <taxon>unclassified sequences</taxon>
        <taxon>metagenomes</taxon>
        <taxon>ecological metagenomes</taxon>
    </lineage>
</organism>
<dbReference type="AlphaFoldDB" id="A0A0F8WWE4"/>